<dbReference type="SUPFAM" id="SSF51556">
    <property type="entry name" value="Metallo-dependent hydrolases"/>
    <property type="match status" value="1"/>
</dbReference>
<feature type="compositionally biased region" description="Basic and acidic residues" evidence="1">
    <location>
        <begin position="145"/>
        <end position="159"/>
    </location>
</feature>
<accession>A0A1X0DEM7</accession>
<sequence>MLITRAALPDGRTVDIRCTDTLTAVAQRLDPRPGEDLLDAAGALVLPGLHDHHSHLRAAIAATASVPVGPPRVRNRAALAVALAAAQPGPDGWIRAIGYHDSVAGPLDAAALDALVPDIALRVQHRSGALWILNTAGLRRLGRGGHPDGRFHRDTEELRLPPLPQDPEPLSRRLASYGITGITDATPGQSAADLAELAAHARTGRLVQRLHAMAPAGTPAVDGITLGPAKLILDDTDLDLDRITDWIADQHRHRHPVAVHCVTDAQLVVTLAALRSTGTAPGDRIEHAAVVPQDCLDQLAEAGVTVVTQPNFVGERGDQYRAEIPDDDQSDLWRLASLRDAGVPVALSTDAPFGDPDPWAAIRAAVHRRTGSGAVLGARERVSAATAIELFCGYPQAPARPRTLSPGEPADLCVLSLPPAEALSELDSAMVAATVIAGKLCYSAGSDTRPG</sequence>
<name>A0A1X0DEM7_9MYCO</name>
<dbReference type="RefSeq" id="WP_083031029.1">
    <property type="nucleotide sequence ID" value="NZ_AP022618.1"/>
</dbReference>
<dbReference type="Proteomes" id="UP000192801">
    <property type="component" value="Unassembled WGS sequence"/>
</dbReference>
<organism evidence="2 3">
    <name type="scientific">Mycolicibacterium insubricum</name>
    <dbReference type="NCBI Taxonomy" id="444597"/>
    <lineage>
        <taxon>Bacteria</taxon>
        <taxon>Bacillati</taxon>
        <taxon>Actinomycetota</taxon>
        <taxon>Actinomycetes</taxon>
        <taxon>Mycobacteriales</taxon>
        <taxon>Mycobacteriaceae</taxon>
        <taxon>Mycolicibacterium</taxon>
    </lineage>
</organism>
<dbReference type="Gene3D" id="2.30.40.10">
    <property type="entry name" value="Urease, subunit C, domain 1"/>
    <property type="match status" value="1"/>
</dbReference>
<comment type="caution">
    <text evidence="2">The sequence shown here is derived from an EMBL/GenBank/DDBJ whole genome shotgun (WGS) entry which is preliminary data.</text>
</comment>
<proteinExistence type="predicted"/>
<dbReference type="GO" id="GO:0016810">
    <property type="term" value="F:hydrolase activity, acting on carbon-nitrogen (but not peptide) bonds"/>
    <property type="evidence" value="ECO:0007669"/>
    <property type="project" value="InterPro"/>
</dbReference>
<dbReference type="SUPFAM" id="SSF51338">
    <property type="entry name" value="Composite domain of metallo-dependent hydrolases"/>
    <property type="match status" value="1"/>
</dbReference>
<evidence type="ECO:0000313" key="3">
    <source>
        <dbReference type="Proteomes" id="UP000192801"/>
    </source>
</evidence>
<dbReference type="InterPro" id="IPR032466">
    <property type="entry name" value="Metal_Hydrolase"/>
</dbReference>
<dbReference type="AlphaFoldDB" id="A0A1X0DEM7"/>
<dbReference type="PANTHER" id="PTHR22642:SF2">
    <property type="entry name" value="PROTEIN LONG AFTER FAR-RED 3"/>
    <property type="match status" value="1"/>
</dbReference>
<dbReference type="InterPro" id="IPR013108">
    <property type="entry name" value="Amidohydro_3"/>
</dbReference>
<evidence type="ECO:0000256" key="1">
    <source>
        <dbReference type="SAM" id="MobiDB-lite"/>
    </source>
</evidence>
<keyword evidence="3" id="KW-1185">Reference proteome</keyword>
<feature type="region of interest" description="Disordered" evidence="1">
    <location>
        <begin position="144"/>
        <end position="170"/>
    </location>
</feature>
<dbReference type="Gene3D" id="3.10.310.70">
    <property type="match status" value="1"/>
</dbReference>
<gene>
    <name evidence="2" type="ORF">BST26_11285</name>
</gene>
<reference evidence="2 3" key="1">
    <citation type="submission" date="2016-12" db="EMBL/GenBank/DDBJ databases">
        <title>The new phylogeny of genus Mycobacterium.</title>
        <authorList>
            <person name="Tortoli E."/>
            <person name="Trovato A."/>
            <person name="Cirillo D.M."/>
        </authorList>
    </citation>
    <scope>NUCLEOTIDE SEQUENCE [LARGE SCALE GENOMIC DNA]</scope>
    <source>
        <strain evidence="2 3">DSM 45130</strain>
    </source>
</reference>
<dbReference type="Gene3D" id="3.20.20.140">
    <property type="entry name" value="Metal-dependent hydrolases"/>
    <property type="match status" value="2"/>
</dbReference>
<dbReference type="EMBL" id="MVHS01000023">
    <property type="protein sequence ID" value="ORA70270.1"/>
    <property type="molecule type" value="Genomic_DNA"/>
</dbReference>
<evidence type="ECO:0000313" key="2">
    <source>
        <dbReference type="EMBL" id="ORA70270.1"/>
    </source>
</evidence>
<keyword evidence="2" id="KW-0378">Hydrolase</keyword>
<dbReference type="InterPro" id="IPR011059">
    <property type="entry name" value="Metal-dep_hydrolase_composite"/>
</dbReference>
<dbReference type="OrthoDB" id="3173428at2"/>
<protein>
    <submittedName>
        <fullName evidence="2">Amidohydrolase</fullName>
    </submittedName>
</protein>
<dbReference type="STRING" id="444597.BST26_11285"/>
<dbReference type="PANTHER" id="PTHR22642">
    <property type="entry name" value="IMIDAZOLONEPROPIONASE"/>
    <property type="match status" value="1"/>
</dbReference>
<dbReference type="Pfam" id="PF07969">
    <property type="entry name" value="Amidohydro_3"/>
    <property type="match status" value="1"/>
</dbReference>